<dbReference type="GO" id="GO:0006355">
    <property type="term" value="P:regulation of DNA-templated transcription"/>
    <property type="evidence" value="ECO:0007669"/>
    <property type="project" value="InterPro"/>
</dbReference>
<dbReference type="SUPFAM" id="SSF52172">
    <property type="entry name" value="CheY-like"/>
    <property type="match status" value="1"/>
</dbReference>
<evidence type="ECO:0000256" key="3">
    <source>
        <dbReference type="ARBA" id="ARBA00023125"/>
    </source>
</evidence>
<accession>A0A1G8X5S5</accession>
<keyword evidence="1 5" id="KW-0597">Phosphoprotein</keyword>
<keyword evidence="4" id="KW-0804">Transcription</keyword>
<dbReference type="EMBL" id="FNFM01000002">
    <property type="protein sequence ID" value="SDJ85989.1"/>
    <property type="molecule type" value="Genomic_DNA"/>
</dbReference>
<name>A0A1G8X5S5_ACTMZ</name>
<keyword evidence="9" id="KW-1185">Reference proteome</keyword>
<dbReference type="Pfam" id="PF00196">
    <property type="entry name" value="GerE"/>
    <property type="match status" value="1"/>
</dbReference>
<keyword evidence="3" id="KW-0238">DNA-binding</keyword>
<dbReference type="InterPro" id="IPR058245">
    <property type="entry name" value="NreC/VraR/RcsB-like_REC"/>
</dbReference>
<dbReference type="PROSITE" id="PS50110">
    <property type="entry name" value="RESPONSE_REGULATORY"/>
    <property type="match status" value="1"/>
</dbReference>
<sequence>MAGARGALVGWGVRDRELSGVPVPHYGNRAGEFCYRLIRMVRVVLVDDQELMRVGLRMVLDAQEDVEVVAEADDGAAAVERARELAPDVVLMDVRMPGMDGVRATELIVGEELAKVLVMTTFDLDDYALSALRAGASGFLLKDTPPADLVSAVRSVDEGDAVVSPSVTRRLLDRFIGTGETKLRDDSVLESLTGREREVLVNMARGLSNGEIAERLYLSEATVKTHIGRILAKLELRDRVQAVVLAYETGLIRPGTE</sequence>
<dbReference type="Pfam" id="PF00072">
    <property type="entry name" value="Response_reg"/>
    <property type="match status" value="1"/>
</dbReference>
<evidence type="ECO:0000256" key="4">
    <source>
        <dbReference type="ARBA" id="ARBA00023163"/>
    </source>
</evidence>
<feature type="domain" description="HTH luxR-type" evidence="6">
    <location>
        <begin position="185"/>
        <end position="250"/>
    </location>
</feature>
<dbReference type="GO" id="GO:0000160">
    <property type="term" value="P:phosphorelay signal transduction system"/>
    <property type="evidence" value="ECO:0007669"/>
    <property type="project" value="InterPro"/>
</dbReference>
<dbReference type="GO" id="GO:0003677">
    <property type="term" value="F:DNA binding"/>
    <property type="evidence" value="ECO:0007669"/>
    <property type="project" value="UniProtKB-KW"/>
</dbReference>
<dbReference type="CDD" id="cd06170">
    <property type="entry name" value="LuxR_C_like"/>
    <property type="match status" value="1"/>
</dbReference>
<dbReference type="AlphaFoldDB" id="A0A1G8X5S5"/>
<dbReference type="InterPro" id="IPR011006">
    <property type="entry name" value="CheY-like_superfamily"/>
</dbReference>
<evidence type="ECO:0000256" key="2">
    <source>
        <dbReference type="ARBA" id="ARBA00023015"/>
    </source>
</evidence>
<dbReference type="Proteomes" id="UP000199213">
    <property type="component" value="Unassembled WGS sequence"/>
</dbReference>
<evidence type="ECO:0000313" key="8">
    <source>
        <dbReference type="EMBL" id="SDJ85989.1"/>
    </source>
</evidence>
<evidence type="ECO:0000256" key="5">
    <source>
        <dbReference type="PROSITE-ProRule" id="PRU00169"/>
    </source>
</evidence>
<dbReference type="PROSITE" id="PS50043">
    <property type="entry name" value="HTH_LUXR_2"/>
    <property type="match status" value="1"/>
</dbReference>
<evidence type="ECO:0000313" key="9">
    <source>
        <dbReference type="Proteomes" id="UP000199213"/>
    </source>
</evidence>
<dbReference type="PANTHER" id="PTHR43214:SF24">
    <property type="entry name" value="TRANSCRIPTIONAL REGULATORY PROTEIN NARL-RELATED"/>
    <property type="match status" value="1"/>
</dbReference>
<dbReference type="InterPro" id="IPR016032">
    <property type="entry name" value="Sig_transdc_resp-reg_C-effctor"/>
</dbReference>
<dbReference type="InterPro" id="IPR000792">
    <property type="entry name" value="Tscrpt_reg_LuxR_C"/>
</dbReference>
<dbReference type="PRINTS" id="PR00038">
    <property type="entry name" value="HTHLUXR"/>
</dbReference>
<dbReference type="SUPFAM" id="SSF46894">
    <property type="entry name" value="C-terminal effector domain of the bipartite response regulators"/>
    <property type="match status" value="1"/>
</dbReference>
<dbReference type="PANTHER" id="PTHR43214">
    <property type="entry name" value="TWO-COMPONENT RESPONSE REGULATOR"/>
    <property type="match status" value="1"/>
</dbReference>
<dbReference type="InterPro" id="IPR039420">
    <property type="entry name" value="WalR-like"/>
</dbReference>
<dbReference type="Gene3D" id="3.40.50.2300">
    <property type="match status" value="1"/>
</dbReference>
<dbReference type="CDD" id="cd17535">
    <property type="entry name" value="REC_NarL-like"/>
    <property type="match status" value="1"/>
</dbReference>
<proteinExistence type="predicted"/>
<dbReference type="InterPro" id="IPR001789">
    <property type="entry name" value="Sig_transdc_resp-reg_receiver"/>
</dbReference>
<organism evidence="8 9">
    <name type="scientific">Actinopolyspora mzabensis</name>
    <dbReference type="NCBI Taxonomy" id="995066"/>
    <lineage>
        <taxon>Bacteria</taxon>
        <taxon>Bacillati</taxon>
        <taxon>Actinomycetota</taxon>
        <taxon>Actinomycetes</taxon>
        <taxon>Actinopolysporales</taxon>
        <taxon>Actinopolysporaceae</taxon>
        <taxon>Actinopolyspora</taxon>
    </lineage>
</organism>
<reference evidence="9" key="1">
    <citation type="submission" date="2016-10" db="EMBL/GenBank/DDBJ databases">
        <authorList>
            <person name="Varghese N."/>
            <person name="Submissions S."/>
        </authorList>
    </citation>
    <scope>NUCLEOTIDE SEQUENCE [LARGE SCALE GENOMIC DNA]</scope>
    <source>
        <strain evidence="9">DSM 45460</strain>
    </source>
</reference>
<evidence type="ECO:0000256" key="1">
    <source>
        <dbReference type="ARBA" id="ARBA00022553"/>
    </source>
</evidence>
<dbReference type="PROSITE" id="PS00622">
    <property type="entry name" value="HTH_LUXR_1"/>
    <property type="match status" value="1"/>
</dbReference>
<evidence type="ECO:0000259" key="7">
    <source>
        <dbReference type="PROSITE" id="PS50110"/>
    </source>
</evidence>
<dbReference type="SMART" id="SM00421">
    <property type="entry name" value="HTH_LUXR"/>
    <property type="match status" value="1"/>
</dbReference>
<feature type="domain" description="Response regulatory" evidence="7">
    <location>
        <begin position="42"/>
        <end position="157"/>
    </location>
</feature>
<evidence type="ECO:0000259" key="6">
    <source>
        <dbReference type="PROSITE" id="PS50043"/>
    </source>
</evidence>
<gene>
    <name evidence="8" type="ORF">SAMN04487820_102404</name>
</gene>
<dbReference type="SMART" id="SM00448">
    <property type="entry name" value="REC"/>
    <property type="match status" value="1"/>
</dbReference>
<keyword evidence="2" id="KW-0805">Transcription regulation</keyword>
<protein>
    <submittedName>
        <fullName evidence="8">Two component transcriptional regulator, LuxR family</fullName>
    </submittedName>
</protein>
<feature type="modified residue" description="4-aspartylphosphate" evidence="5">
    <location>
        <position position="93"/>
    </location>
</feature>